<dbReference type="Proteomes" id="UP000008237">
    <property type="component" value="Unassembled WGS sequence"/>
</dbReference>
<dbReference type="InterPro" id="IPR056907">
    <property type="entry name" value="UTP6_C"/>
</dbReference>
<protein>
    <submittedName>
        <fullName evidence="8">U3 small nucleolar RNA-associated protein 6-like protein</fullName>
    </submittedName>
</protein>
<evidence type="ECO:0000259" key="6">
    <source>
        <dbReference type="Pfam" id="PF08640"/>
    </source>
</evidence>
<comment type="subcellular location">
    <subcellularLocation>
        <location evidence="1">Nucleus</location>
        <location evidence="1">Nucleolus</location>
    </subcellularLocation>
</comment>
<dbReference type="InterPro" id="IPR055347">
    <property type="entry name" value="UTP6_N"/>
</dbReference>
<organism evidence="9">
    <name type="scientific">Harpegnathos saltator</name>
    <name type="common">Jerdon's jumping ant</name>
    <dbReference type="NCBI Taxonomy" id="610380"/>
    <lineage>
        <taxon>Eukaryota</taxon>
        <taxon>Metazoa</taxon>
        <taxon>Ecdysozoa</taxon>
        <taxon>Arthropoda</taxon>
        <taxon>Hexapoda</taxon>
        <taxon>Insecta</taxon>
        <taxon>Pterygota</taxon>
        <taxon>Neoptera</taxon>
        <taxon>Endopterygota</taxon>
        <taxon>Hymenoptera</taxon>
        <taxon>Apocrita</taxon>
        <taxon>Aculeata</taxon>
        <taxon>Formicoidea</taxon>
        <taxon>Formicidae</taxon>
        <taxon>Ponerinae</taxon>
        <taxon>Ponerini</taxon>
        <taxon>Harpegnathos</taxon>
    </lineage>
</organism>
<keyword evidence="3" id="KW-0698">rRNA processing</keyword>
<dbReference type="STRING" id="610380.E2BZ18"/>
<feature type="domain" description="U3 small nucleolar RNA-associated protein 6 N-terminal" evidence="6">
    <location>
        <begin position="9"/>
        <end position="90"/>
    </location>
</feature>
<sequence>MAEFVAKRCEDMIPQLEQMERIKLFDKNEIRTIAKKLKEFEYKIERHTKYKKDFEEYIHYQMKLLALIKQRRHKYGILKKKSDIDFAIANKISNLYKSAIFKFQDITLWTDYLKFCKDVHFRSNISRTLGKMLKIHEDNPKCWHIASRWELEENNDKDNARQMLLNGLRIHPNSQLLYMDAFRLELDDYVSVSKDTENTENQEDNLSISEENEMPLSSKKAYVIYQQASEYIHDIKFIIKLLTVTEEHDNTEELQMKIVSDMLRDYTLEPLMWNKVAHRQLEGLIQLDILDPPIELNNSEQISLKDRITICNDVYQVALKHVPTEEMWSLYIECLLDINKDQESLPNFKKKLLKAVLTQAHQAKKLKDKYYSYWINMLGAKAMDEDMQQRLRQFLCEATDTMPNSVILWHTRLKYLLLSGYEKEAVAIYPKMTKILGEKALPLWKMRILHEQRKNSETTNEAFQAALQAHPLIAKDIKPDYIEWLAATKGIHAARTAYNDLCLQPPFSLECHKKMVSLEVMQPDISLKHARRPHELATHLFGKNDKSVWMDYMKFEFKHGDPLKAGHIHNRAVKTLDNSLVASFIEDFVLMKMEGQFAKNSRIMDALTELSDKV</sequence>
<dbReference type="AlphaFoldDB" id="E2BZ18"/>
<dbReference type="OrthoDB" id="28112at2759"/>
<dbReference type="FunCoup" id="E2BZ18">
    <property type="interactions" value="1349"/>
</dbReference>
<dbReference type="InterPro" id="IPR013949">
    <property type="entry name" value="Utp6"/>
</dbReference>
<accession>E2BZ18</accession>
<dbReference type="InterPro" id="IPR011990">
    <property type="entry name" value="TPR-like_helical_dom_sf"/>
</dbReference>
<gene>
    <name evidence="8" type="ORF">EAI_03839</name>
</gene>
<keyword evidence="4" id="KW-0677">Repeat</keyword>
<dbReference type="InParanoid" id="E2BZ18"/>
<evidence type="ECO:0000256" key="1">
    <source>
        <dbReference type="ARBA" id="ARBA00004604"/>
    </source>
</evidence>
<evidence type="ECO:0000256" key="3">
    <source>
        <dbReference type="ARBA" id="ARBA00022552"/>
    </source>
</evidence>
<reference evidence="8 9" key="1">
    <citation type="journal article" date="2010" name="Science">
        <title>Genomic comparison of the ants Camponotus floridanus and Harpegnathos saltator.</title>
        <authorList>
            <person name="Bonasio R."/>
            <person name="Zhang G."/>
            <person name="Ye C."/>
            <person name="Mutti N.S."/>
            <person name="Fang X."/>
            <person name="Qin N."/>
            <person name="Donahue G."/>
            <person name="Yang P."/>
            <person name="Li Q."/>
            <person name="Li C."/>
            <person name="Zhang P."/>
            <person name="Huang Z."/>
            <person name="Berger S.L."/>
            <person name="Reinberg D."/>
            <person name="Wang J."/>
            <person name="Liebig J."/>
        </authorList>
    </citation>
    <scope>NUCLEOTIDE SEQUENCE [LARGE SCALE GENOMIC DNA]</scope>
    <source>
        <strain evidence="8 9">R22 G/1</strain>
    </source>
</reference>
<dbReference type="InterPro" id="IPR003107">
    <property type="entry name" value="HAT"/>
</dbReference>
<evidence type="ECO:0000256" key="5">
    <source>
        <dbReference type="ARBA" id="ARBA00023242"/>
    </source>
</evidence>
<dbReference type="PANTHER" id="PTHR23271">
    <property type="entry name" value="HEPATOCELLULAR CARCINOMA-ASSOCIATED ANTIGEN 66"/>
    <property type="match status" value="1"/>
</dbReference>
<dbReference type="SMART" id="SM00386">
    <property type="entry name" value="HAT"/>
    <property type="match status" value="6"/>
</dbReference>
<dbReference type="KEGG" id="hst:105188126"/>
<dbReference type="GO" id="GO:0034388">
    <property type="term" value="C:Pwp2p-containing subcomplex of 90S preribosome"/>
    <property type="evidence" value="ECO:0007669"/>
    <property type="project" value="TreeGrafter"/>
</dbReference>
<evidence type="ECO:0000313" key="8">
    <source>
        <dbReference type="EMBL" id="EFN79057.1"/>
    </source>
</evidence>
<dbReference type="GO" id="GO:0032040">
    <property type="term" value="C:small-subunit processome"/>
    <property type="evidence" value="ECO:0007669"/>
    <property type="project" value="TreeGrafter"/>
</dbReference>
<dbReference type="PANTHER" id="PTHR23271:SF1">
    <property type="entry name" value="U3 SMALL NUCLEOLAR RNA-ASSOCIATED PROTEIN 6 HOMOLOG"/>
    <property type="match status" value="1"/>
</dbReference>
<dbReference type="PhylomeDB" id="E2BZ18"/>
<dbReference type="Gene3D" id="1.25.40.10">
    <property type="entry name" value="Tetratricopeptide repeat domain"/>
    <property type="match status" value="1"/>
</dbReference>
<dbReference type="EMBL" id="GL451549">
    <property type="protein sequence ID" value="EFN79057.1"/>
    <property type="molecule type" value="Genomic_DNA"/>
</dbReference>
<evidence type="ECO:0000256" key="4">
    <source>
        <dbReference type="ARBA" id="ARBA00022737"/>
    </source>
</evidence>
<proteinExistence type="inferred from homology"/>
<keyword evidence="9" id="KW-1185">Reference proteome</keyword>
<dbReference type="Pfam" id="PF08640">
    <property type="entry name" value="U3_assoc_6"/>
    <property type="match status" value="1"/>
</dbReference>
<evidence type="ECO:0000313" key="9">
    <source>
        <dbReference type="Proteomes" id="UP000008237"/>
    </source>
</evidence>
<dbReference type="SUPFAM" id="SSF48452">
    <property type="entry name" value="TPR-like"/>
    <property type="match status" value="2"/>
</dbReference>
<keyword evidence="5" id="KW-0539">Nucleus</keyword>
<dbReference type="GO" id="GO:0000462">
    <property type="term" value="P:maturation of SSU-rRNA from tricistronic rRNA transcript (SSU-rRNA, 5.8S rRNA, LSU-rRNA)"/>
    <property type="evidence" value="ECO:0007669"/>
    <property type="project" value="InterPro"/>
</dbReference>
<evidence type="ECO:0000259" key="7">
    <source>
        <dbReference type="Pfam" id="PF24892"/>
    </source>
</evidence>
<name>E2BZ18_HARSA</name>
<comment type="similarity">
    <text evidence="2">Belongs to the UTP6 family.</text>
</comment>
<dbReference type="GO" id="GO:0030515">
    <property type="term" value="F:snoRNA binding"/>
    <property type="evidence" value="ECO:0007669"/>
    <property type="project" value="InterPro"/>
</dbReference>
<dbReference type="Pfam" id="PF24892">
    <property type="entry name" value="UTP6_C"/>
    <property type="match status" value="1"/>
</dbReference>
<dbReference type="OMA" id="PSIWVEY"/>
<evidence type="ECO:0000256" key="2">
    <source>
        <dbReference type="ARBA" id="ARBA00010734"/>
    </source>
</evidence>
<feature type="domain" description="U3 small nucleolar RNA-associated protein 6 homolog C-terminal" evidence="7">
    <location>
        <begin position="311"/>
        <end position="576"/>
    </location>
</feature>